<feature type="transmembrane region" description="Helical" evidence="7">
    <location>
        <begin position="182"/>
        <end position="200"/>
    </location>
</feature>
<dbReference type="SUPFAM" id="SSF55486">
    <property type="entry name" value="Metalloproteases ('zincins'), catalytic domain"/>
    <property type="match status" value="1"/>
</dbReference>
<dbReference type="Pfam" id="PF07690">
    <property type="entry name" value="MFS_1"/>
    <property type="match status" value="1"/>
</dbReference>
<keyword evidence="10" id="KW-1185">Reference proteome</keyword>
<evidence type="ECO:0000256" key="2">
    <source>
        <dbReference type="ARBA" id="ARBA00022448"/>
    </source>
</evidence>
<dbReference type="Pfam" id="PF06262">
    <property type="entry name" value="Zincin_1"/>
    <property type="match status" value="1"/>
</dbReference>
<reference evidence="9 10" key="1">
    <citation type="journal article" date="2019" name="Int. J. Syst. Evol. Microbiol.">
        <title>The Global Catalogue of Microorganisms (GCM) 10K type strain sequencing project: providing services to taxonomists for standard genome sequencing and annotation.</title>
        <authorList>
            <consortium name="The Broad Institute Genomics Platform"/>
            <consortium name="The Broad Institute Genome Sequencing Center for Infectious Disease"/>
            <person name="Wu L."/>
            <person name="Ma J."/>
        </authorList>
    </citation>
    <scope>NUCLEOTIDE SEQUENCE [LARGE SCALE GENOMIC DNA]</scope>
    <source>
        <strain evidence="9 10">JCM 13850</strain>
    </source>
</reference>
<evidence type="ECO:0000256" key="7">
    <source>
        <dbReference type="SAM" id="Phobius"/>
    </source>
</evidence>
<dbReference type="Gene3D" id="1.20.1250.20">
    <property type="entry name" value="MFS general substrate transporter like domains"/>
    <property type="match status" value="1"/>
</dbReference>
<feature type="domain" description="Major facilitator superfamily (MFS) profile" evidence="8">
    <location>
        <begin position="27"/>
        <end position="362"/>
    </location>
</feature>
<dbReference type="InterPro" id="IPR036259">
    <property type="entry name" value="MFS_trans_sf"/>
</dbReference>
<dbReference type="EMBL" id="BAAAMR010000083">
    <property type="protein sequence ID" value="GAA2158954.1"/>
    <property type="molecule type" value="Genomic_DNA"/>
</dbReference>
<dbReference type="PROSITE" id="PS00216">
    <property type="entry name" value="SUGAR_TRANSPORT_1"/>
    <property type="match status" value="1"/>
</dbReference>
<sequence>MSFQTLVPDRRAGEHGAMDDFDPDERAWWRAALAVATVGWGAQQFAPLLLMYRARLGLTATTVQATFGMYVLGLVPGLLLGGPVSDRYGRRRVLVPALAVSAAGTALLVLGGTGAGWLFAGRLVAGIASGAAFSAGSAWIKELSASRAGAAPRRLTIAMSVGFGLGPLVAGVLAQWAPAPSVLPYAPHLLLAAVALLLAVRARETRRADAARGGQAARVRSRMARVRSRAARSVGRGGNDHPSVEQNGTVIEMSREAFEELVGEALDTIPAELTAHMRNVVIVVEDDAPERGLLGLYQGVPLTERGDWYGAVLPDHISIYRREILRICDTEDDVVAEVRITVIHEIAHHFGIDDRRLHELGY</sequence>
<keyword evidence="3" id="KW-1003">Cell membrane</keyword>
<dbReference type="InterPro" id="IPR038555">
    <property type="entry name" value="Zincin_1_sf"/>
</dbReference>
<dbReference type="Gene3D" id="3.30.2010.20">
    <property type="match status" value="1"/>
</dbReference>
<accession>A0ABN3ABK0</accession>
<organism evidence="9 10">
    <name type="scientific">Actinomadura napierensis</name>
    <dbReference type="NCBI Taxonomy" id="267854"/>
    <lineage>
        <taxon>Bacteria</taxon>
        <taxon>Bacillati</taxon>
        <taxon>Actinomycetota</taxon>
        <taxon>Actinomycetes</taxon>
        <taxon>Streptosporangiales</taxon>
        <taxon>Thermomonosporaceae</taxon>
        <taxon>Actinomadura</taxon>
    </lineage>
</organism>
<evidence type="ECO:0000256" key="3">
    <source>
        <dbReference type="ARBA" id="ARBA00022475"/>
    </source>
</evidence>
<keyword evidence="5 7" id="KW-1133">Transmembrane helix</keyword>
<evidence type="ECO:0000256" key="4">
    <source>
        <dbReference type="ARBA" id="ARBA00022692"/>
    </source>
</evidence>
<dbReference type="InterPro" id="IPR011701">
    <property type="entry name" value="MFS"/>
</dbReference>
<proteinExistence type="predicted"/>
<evidence type="ECO:0000313" key="9">
    <source>
        <dbReference type="EMBL" id="GAA2158954.1"/>
    </source>
</evidence>
<keyword evidence="4 7" id="KW-0812">Transmembrane</keyword>
<feature type="transmembrane region" description="Helical" evidence="7">
    <location>
        <begin position="58"/>
        <end position="81"/>
    </location>
</feature>
<gene>
    <name evidence="9" type="ORF">GCM10009727_70250</name>
</gene>
<keyword evidence="2" id="KW-0813">Transport</keyword>
<dbReference type="PANTHER" id="PTHR23517:SF13">
    <property type="entry name" value="MAJOR FACILITATOR SUPERFAMILY MFS_1"/>
    <property type="match status" value="1"/>
</dbReference>
<dbReference type="SUPFAM" id="SSF103473">
    <property type="entry name" value="MFS general substrate transporter"/>
    <property type="match status" value="1"/>
</dbReference>
<dbReference type="InterPro" id="IPR005829">
    <property type="entry name" value="Sugar_transporter_CS"/>
</dbReference>
<comment type="caution">
    <text evidence="9">The sequence shown here is derived from an EMBL/GenBank/DDBJ whole genome shotgun (WGS) entry which is preliminary data.</text>
</comment>
<comment type="subcellular location">
    <subcellularLocation>
        <location evidence="1">Cell membrane</location>
        <topology evidence="1">Multi-pass membrane protein</topology>
    </subcellularLocation>
</comment>
<evidence type="ECO:0000256" key="6">
    <source>
        <dbReference type="ARBA" id="ARBA00023136"/>
    </source>
</evidence>
<protein>
    <recommendedName>
        <fullName evidence="8">Major facilitator superfamily (MFS) profile domain-containing protein</fullName>
    </recommendedName>
</protein>
<dbReference type="InterPro" id="IPR010428">
    <property type="entry name" value="Zincin_1"/>
</dbReference>
<dbReference type="InterPro" id="IPR050171">
    <property type="entry name" value="MFS_Transporters"/>
</dbReference>
<dbReference type="Proteomes" id="UP001501020">
    <property type="component" value="Unassembled WGS sequence"/>
</dbReference>
<evidence type="ECO:0000259" key="8">
    <source>
        <dbReference type="PROSITE" id="PS50850"/>
    </source>
</evidence>
<evidence type="ECO:0000313" key="10">
    <source>
        <dbReference type="Proteomes" id="UP001501020"/>
    </source>
</evidence>
<feature type="transmembrane region" description="Helical" evidence="7">
    <location>
        <begin position="123"/>
        <end position="143"/>
    </location>
</feature>
<evidence type="ECO:0000256" key="1">
    <source>
        <dbReference type="ARBA" id="ARBA00004651"/>
    </source>
</evidence>
<feature type="transmembrane region" description="Helical" evidence="7">
    <location>
        <begin position="155"/>
        <end position="176"/>
    </location>
</feature>
<evidence type="ECO:0000256" key="5">
    <source>
        <dbReference type="ARBA" id="ARBA00022989"/>
    </source>
</evidence>
<dbReference type="PANTHER" id="PTHR23517">
    <property type="entry name" value="RESISTANCE PROTEIN MDTM, PUTATIVE-RELATED-RELATED"/>
    <property type="match status" value="1"/>
</dbReference>
<dbReference type="PROSITE" id="PS50850">
    <property type="entry name" value="MFS"/>
    <property type="match status" value="1"/>
</dbReference>
<dbReference type="CDD" id="cd12952">
    <property type="entry name" value="MMP_ACEL2062"/>
    <property type="match status" value="1"/>
</dbReference>
<keyword evidence="6 7" id="KW-0472">Membrane</keyword>
<feature type="transmembrane region" description="Helical" evidence="7">
    <location>
        <begin position="93"/>
        <end position="117"/>
    </location>
</feature>
<dbReference type="InterPro" id="IPR020846">
    <property type="entry name" value="MFS_dom"/>
</dbReference>
<name>A0ABN3ABK0_9ACTN</name>